<proteinExistence type="predicted"/>
<organism evidence="1 2">
    <name type="scientific">Xanthomonas hortorum pv. vitians</name>
    <dbReference type="NCBI Taxonomy" id="83224"/>
    <lineage>
        <taxon>Bacteria</taxon>
        <taxon>Pseudomonadati</taxon>
        <taxon>Pseudomonadota</taxon>
        <taxon>Gammaproteobacteria</taxon>
        <taxon>Lysobacterales</taxon>
        <taxon>Lysobacteraceae</taxon>
        <taxon>Xanthomonas</taxon>
    </lineage>
</organism>
<sequence>MGAGASAEILIWSNVLVFQVLKASMAVFQAVMARNLCLAISNRYHFSMRRESSSRPHAGSSARPSLAWVAHAAGQLLLLRQLFLLRDGLIGR</sequence>
<accession>A0A6V7F2A2</accession>
<dbReference type="EMBL" id="LR828257">
    <property type="protein sequence ID" value="CAD0357526.1"/>
    <property type="molecule type" value="Genomic_DNA"/>
</dbReference>
<evidence type="ECO:0000313" key="1">
    <source>
        <dbReference type="EMBL" id="CAD0357521.1"/>
    </source>
</evidence>
<gene>
    <name evidence="1" type="ORF">CFBP498_41850</name>
</gene>
<name>A0A6V7F2A2_9XANT</name>
<evidence type="ECO:0000313" key="2">
    <source>
        <dbReference type="Proteomes" id="UP000515406"/>
    </source>
</evidence>
<reference evidence="1 2" key="1">
    <citation type="submission" date="2020-07" db="EMBL/GenBank/DDBJ databases">
        <authorList>
            <person name="Pothier F. J."/>
        </authorList>
    </citation>
    <scope>NUCLEOTIDE SEQUENCE [LARGE SCALE GENOMIC DNA]</scope>
    <source>
        <strain evidence="1 2">CFBP 498</strain>
    </source>
</reference>
<dbReference type="Proteomes" id="UP000515406">
    <property type="component" value="Chromosome"/>
</dbReference>
<dbReference type="AlphaFoldDB" id="A0A6V7F2A2"/>
<protein>
    <submittedName>
        <fullName evidence="1">Uncharacterized protein</fullName>
    </submittedName>
</protein>
<dbReference type="EMBL" id="LR828257">
    <property type="protein sequence ID" value="CAD0357521.1"/>
    <property type="molecule type" value="Genomic_DNA"/>
</dbReference>
<keyword evidence="2" id="KW-1185">Reference proteome</keyword>